<dbReference type="InterPro" id="IPR055721">
    <property type="entry name" value="DUF7297"/>
</dbReference>
<evidence type="ECO:0000313" key="2">
    <source>
        <dbReference type="Proteomes" id="UP000092668"/>
    </source>
</evidence>
<evidence type="ECO:0000313" key="1">
    <source>
        <dbReference type="EMBL" id="OBY33771.1"/>
    </source>
</evidence>
<comment type="caution">
    <text evidence="1">The sequence shown here is derived from an EMBL/GenBank/DDBJ whole genome shotgun (WGS) entry which is preliminary data.</text>
</comment>
<organism evidence="1 2">
    <name type="scientific">Mycolicibacter kumamotonensis</name>
    <dbReference type="NCBI Taxonomy" id="354243"/>
    <lineage>
        <taxon>Bacteria</taxon>
        <taxon>Bacillati</taxon>
        <taxon>Actinomycetota</taxon>
        <taxon>Actinomycetes</taxon>
        <taxon>Mycobacteriales</taxon>
        <taxon>Mycobacteriaceae</taxon>
        <taxon>Mycolicibacter</taxon>
    </lineage>
</organism>
<sequence length="431" mass="47040">MAHFDRNIYRGDTSTILYKLVDSLCGSSGAGALVNQSLLARLNAAIDTMYFNELDYIFGKLSFLARSPSESYNYNPSSDMLTSDQWDEVRVKDAAFRARITGFFKACSLGSTPLGVSACVNAALSVEANIYEVWRYLDSWGLTAFLGRESSRNEIVVQPLKDSLAPAELRLIRDMLMRVISVDTIVTIDTDGLSVATPVPIAAAGSDSTYYQVEQTVISTPVLDKLPSPELLPVNLSSSEQWMFNDGTPTKAPYAAFNMTQESSDFYLMDGGTSSSIDSVIYGTLRDDGSVLPETNFVQYESNTQYTDWMPYSKADSPDNYPGGKYGQHPASAPAINPDGTDYVFPYSSQADYIDTYGAQVTAMGGIATGSRYRLPIVGDSQSKTVYLPQYAIAYTAPARDSTVSASMTQNRIVSTSQTQRDPAVFVRSTS</sequence>
<protein>
    <submittedName>
        <fullName evidence="1">Uncharacterized protein</fullName>
    </submittedName>
</protein>
<gene>
    <name evidence="1" type="ORF">ACT18_00815</name>
</gene>
<keyword evidence="2" id="KW-1185">Reference proteome</keyword>
<dbReference type="Pfam" id="PF23970">
    <property type="entry name" value="DUF7297"/>
    <property type="match status" value="1"/>
</dbReference>
<dbReference type="Proteomes" id="UP000092668">
    <property type="component" value="Unassembled WGS sequence"/>
</dbReference>
<dbReference type="EMBL" id="LFOE01000001">
    <property type="protein sequence ID" value="OBY33771.1"/>
    <property type="molecule type" value="Genomic_DNA"/>
</dbReference>
<dbReference type="AlphaFoldDB" id="A0A1B8SM07"/>
<name>A0A1B8SM07_9MYCO</name>
<reference evidence="1 2" key="1">
    <citation type="submission" date="2015-06" db="EMBL/GenBank/DDBJ databases">
        <title>Genome sequence of Mycobacterium kumamotonense strain Roo.</title>
        <authorList>
            <person name="Greninger A.L."/>
            <person name="Cunningham G."/>
            <person name="Miller S."/>
        </authorList>
    </citation>
    <scope>NUCLEOTIDE SEQUENCE [LARGE SCALE GENOMIC DNA]</scope>
    <source>
        <strain evidence="1 2">Roo</strain>
    </source>
</reference>
<accession>A0A1B8SM07</accession>
<proteinExistence type="predicted"/>